<dbReference type="GO" id="GO:0000931">
    <property type="term" value="C:gamma-tubulin ring complex"/>
    <property type="evidence" value="ECO:0007669"/>
    <property type="project" value="InterPro"/>
</dbReference>
<dbReference type="Pfam" id="PF12554">
    <property type="entry name" value="MOZART1"/>
    <property type="match status" value="1"/>
</dbReference>
<dbReference type="EMBL" id="LT635765">
    <property type="protein sequence ID" value="SGZ51585.1"/>
    <property type="molecule type" value="Genomic_DNA"/>
</dbReference>
<evidence type="ECO:0000313" key="2">
    <source>
        <dbReference type="Proteomes" id="UP000182259"/>
    </source>
</evidence>
<sequence length="60" mass="6485">MTDAMDTNALLAELARILNVTDIDASTLQLCTKLIDQGVDPKKLASAIKNIKNETQSVAR</sequence>
<organism evidence="1 2">
    <name type="scientific">Sungouiella intermedia</name>
    <dbReference type="NCBI Taxonomy" id="45354"/>
    <lineage>
        <taxon>Eukaryota</taxon>
        <taxon>Fungi</taxon>
        <taxon>Dikarya</taxon>
        <taxon>Ascomycota</taxon>
        <taxon>Saccharomycotina</taxon>
        <taxon>Pichiomycetes</taxon>
        <taxon>Metschnikowiaceae</taxon>
        <taxon>Sungouiella</taxon>
    </lineage>
</organism>
<dbReference type="AlphaFoldDB" id="A0A1L0BJP6"/>
<proteinExistence type="predicted"/>
<name>A0A1L0BJP6_9ASCO</name>
<evidence type="ECO:0000313" key="1">
    <source>
        <dbReference type="EMBL" id="SGZ51585.1"/>
    </source>
</evidence>
<accession>A0A1L0BJP6</accession>
<gene>
    <name evidence="1" type="ORF">SAMEA4029009_CIC11G00000001271</name>
</gene>
<protein>
    <submittedName>
        <fullName evidence="1">CIC11C00000001271</fullName>
    </submittedName>
</protein>
<dbReference type="Proteomes" id="UP000182259">
    <property type="component" value="Chromosome II"/>
</dbReference>
<reference evidence="1 2" key="1">
    <citation type="submission" date="2016-10" db="EMBL/GenBank/DDBJ databases">
        <authorList>
            <person name="de Groot N.N."/>
        </authorList>
    </citation>
    <scope>NUCLEOTIDE SEQUENCE [LARGE SCALE GENOMIC DNA]</scope>
    <source>
        <strain evidence="1 2">PYCC 4715</strain>
    </source>
</reference>
<dbReference type="GO" id="GO:0033566">
    <property type="term" value="P:gamma-tubulin complex localization"/>
    <property type="evidence" value="ECO:0007669"/>
    <property type="project" value="InterPro"/>
</dbReference>
<dbReference type="InterPro" id="IPR022214">
    <property type="entry name" value="MZT1"/>
</dbReference>